<protein>
    <submittedName>
        <fullName evidence="3">Amidase family protein</fullName>
    </submittedName>
</protein>
<dbReference type="Pfam" id="PF01425">
    <property type="entry name" value="Amidase"/>
    <property type="match status" value="1"/>
</dbReference>
<dbReference type="PROSITE" id="PS51272">
    <property type="entry name" value="SLH"/>
    <property type="match status" value="3"/>
</dbReference>
<dbReference type="PANTHER" id="PTHR42678:SF34">
    <property type="entry name" value="OS04G0183300 PROTEIN"/>
    <property type="match status" value="1"/>
</dbReference>
<dbReference type="EMBL" id="JBHTKX010000001">
    <property type="protein sequence ID" value="MFD1129622.1"/>
    <property type="molecule type" value="Genomic_DNA"/>
</dbReference>
<evidence type="ECO:0000313" key="3">
    <source>
        <dbReference type="EMBL" id="MFD1129622.1"/>
    </source>
</evidence>
<keyword evidence="4" id="KW-1185">Reference proteome</keyword>
<dbReference type="InterPro" id="IPR036928">
    <property type="entry name" value="AS_sf"/>
</dbReference>
<dbReference type="Proteomes" id="UP001597169">
    <property type="component" value="Unassembled WGS sequence"/>
</dbReference>
<accession>A0ABW3PV10</accession>
<comment type="caution">
    <text evidence="3">The sequence shown here is derived from an EMBL/GenBank/DDBJ whole genome shotgun (WGS) entry which is preliminary data.</text>
</comment>
<evidence type="ECO:0000259" key="2">
    <source>
        <dbReference type="PROSITE" id="PS51272"/>
    </source>
</evidence>
<dbReference type="SUPFAM" id="SSF75304">
    <property type="entry name" value="Amidase signature (AS) enzymes"/>
    <property type="match status" value="1"/>
</dbReference>
<dbReference type="InterPro" id="IPR001119">
    <property type="entry name" value="SLH_dom"/>
</dbReference>
<evidence type="ECO:0000256" key="1">
    <source>
        <dbReference type="SAM" id="Coils"/>
    </source>
</evidence>
<proteinExistence type="predicted"/>
<keyword evidence="1" id="KW-0175">Coiled coil</keyword>
<dbReference type="InterPro" id="IPR023631">
    <property type="entry name" value="Amidase_dom"/>
</dbReference>
<sequence length="722" mass="77725">MRKTILAKRTMSLVISGMLIGSIPELTGTPSTVYAQEQIQLEEMTVNELTEGYSSGKFTAKQIVQAYLDRIEKYEGTYNAFTFMNDKALQEAEEIDRLRSEGVELGPLAGIPVVIKEAVDVAGFPSTFGWEPLSKSAGGIELMPAQDAPVVSRLKEAGAIIIGKTNIPAFSATGTHANTSWAGPTYNAVDPSIAPGGSSSGTAMAISGNFAVLGIAEETGGSIQNPAAAQAIVGIKPSFGLIPTTGVTPLAGSTRDVLGPHARSVLDAAVMLDVMAGYSEKDEKTQAAIGHIPEEGYAAAVSNQALNGKRLGLYGPGWRDSELSAETIELYEQAVKELEEEGAVVVEDPFAGSGFKEYVKKTGNVGMETFFYDLESYLQNLNPEDETLSIQSVFEEAGEIPWVKGGPLSFMEERFEDIDAAISDAKVAPDLTEFNEVREEYLQMVDSVMEEHDLDGFVYPQMSNRIPKLGEGDIGATTVPEINISGLPLITVPAGYYENGSPFGLAFFGEMWGEAELIAMAYDYEQATQHRELPVLIEKTADYTDVKPNSPYFPAVMSLTAAGAIDADQTEFQPNELISRAETADMIARGLHLTIPDNVSAVLEGFEDISSEDEYAAVIAAAYNEGILLGGSDSFMGEQSLTREQMASVLVRAFNLAKVSNSPHTINITNVKPAHKEDVLILAQHGITVELGNYRPQDTVTRGEFAAFMYRAMELQLSGQEI</sequence>
<evidence type="ECO:0000313" key="4">
    <source>
        <dbReference type="Proteomes" id="UP001597169"/>
    </source>
</evidence>
<feature type="domain" description="SLH" evidence="2">
    <location>
        <begin position="665"/>
        <end position="722"/>
    </location>
</feature>
<feature type="coiled-coil region" evidence="1">
    <location>
        <begin position="321"/>
        <end position="348"/>
    </location>
</feature>
<dbReference type="RefSeq" id="WP_379293175.1">
    <property type="nucleotide sequence ID" value="NZ_JBHTKX010000001.1"/>
</dbReference>
<reference evidence="4" key="1">
    <citation type="journal article" date="2019" name="Int. J. Syst. Evol. Microbiol.">
        <title>The Global Catalogue of Microorganisms (GCM) 10K type strain sequencing project: providing services to taxonomists for standard genome sequencing and annotation.</title>
        <authorList>
            <consortium name="The Broad Institute Genomics Platform"/>
            <consortium name="The Broad Institute Genome Sequencing Center for Infectious Disease"/>
            <person name="Wu L."/>
            <person name="Ma J."/>
        </authorList>
    </citation>
    <scope>NUCLEOTIDE SEQUENCE [LARGE SCALE GENOMIC DNA]</scope>
    <source>
        <strain evidence="4">CCUG 53519</strain>
    </source>
</reference>
<dbReference type="PANTHER" id="PTHR42678">
    <property type="entry name" value="AMIDASE"/>
    <property type="match status" value="1"/>
</dbReference>
<feature type="domain" description="SLH" evidence="2">
    <location>
        <begin position="539"/>
        <end position="601"/>
    </location>
</feature>
<dbReference type="Pfam" id="PF00395">
    <property type="entry name" value="SLH"/>
    <property type="match status" value="3"/>
</dbReference>
<feature type="domain" description="SLH" evidence="2">
    <location>
        <begin position="602"/>
        <end position="664"/>
    </location>
</feature>
<dbReference type="Gene3D" id="3.90.1300.10">
    <property type="entry name" value="Amidase signature (AS) domain"/>
    <property type="match status" value="1"/>
</dbReference>
<organism evidence="3 4">
    <name type="scientific">Paenibacillus provencensis</name>
    <dbReference type="NCBI Taxonomy" id="441151"/>
    <lineage>
        <taxon>Bacteria</taxon>
        <taxon>Bacillati</taxon>
        <taxon>Bacillota</taxon>
        <taxon>Bacilli</taxon>
        <taxon>Bacillales</taxon>
        <taxon>Paenibacillaceae</taxon>
        <taxon>Paenibacillus</taxon>
    </lineage>
</organism>
<name>A0ABW3PV10_9BACL</name>
<gene>
    <name evidence="3" type="ORF">ACFQ3J_15730</name>
</gene>